<keyword evidence="3" id="KW-1185">Reference proteome</keyword>
<organism evidence="2 3">
    <name type="scientific">Methylocella silvestris (strain DSM 15510 / CIP 108128 / LMG 27833 / NCIMB 13906 / BL2)</name>
    <dbReference type="NCBI Taxonomy" id="395965"/>
    <lineage>
        <taxon>Bacteria</taxon>
        <taxon>Pseudomonadati</taxon>
        <taxon>Pseudomonadota</taxon>
        <taxon>Alphaproteobacteria</taxon>
        <taxon>Hyphomicrobiales</taxon>
        <taxon>Beijerinckiaceae</taxon>
        <taxon>Methylocella</taxon>
    </lineage>
</organism>
<name>B8EPM4_METSB</name>
<dbReference type="Proteomes" id="UP000002257">
    <property type="component" value="Chromosome"/>
</dbReference>
<feature type="transmembrane region" description="Helical" evidence="1">
    <location>
        <begin position="84"/>
        <end position="109"/>
    </location>
</feature>
<dbReference type="AlphaFoldDB" id="B8EPM4"/>
<dbReference type="EMBL" id="CP001280">
    <property type="protein sequence ID" value="ACK50229.1"/>
    <property type="molecule type" value="Genomic_DNA"/>
</dbReference>
<dbReference type="InterPro" id="IPR007462">
    <property type="entry name" value="COV1-like"/>
</dbReference>
<dbReference type="OrthoDB" id="9780267at2"/>
<dbReference type="HOGENOM" id="CLU_068050_1_1_5"/>
<keyword evidence="1" id="KW-0472">Membrane</keyword>
<dbReference type="STRING" id="395965.Msil_1260"/>
<accession>B8EPM4</accession>
<proteinExistence type="predicted"/>
<dbReference type="PANTHER" id="PTHR31876:SF26">
    <property type="entry name" value="PROTEIN LIKE COV 2"/>
    <property type="match status" value="1"/>
</dbReference>
<dbReference type="RefSeq" id="WP_012590299.1">
    <property type="nucleotide sequence ID" value="NC_011666.1"/>
</dbReference>
<evidence type="ECO:0008006" key="4">
    <source>
        <dbReference type="Google" id="ProtNLM"/>
    </source>
</evidence>
<evidence type="ECO:0000313" key="2">
    <source>
        <dbReference type="EMBL" id="ACK50229.1"/>
    </source>
</evidence>
<sequence length="245" mass="26144">MTQLPPLQSLIDADSDGRPGPAKSAGFGAKIRNWFLTGIVVAGPVAVTAYIVWWFVDTIDAWVRGLLPQNVVPDFYLPFRVPGLGVVLAFLGLTLLGCATHSIAALGLFKIGEALLARMPVVRSIYKSVKQIFETLFSQSGQSFRKVGMIEFPGKGSWSIVFISLPPSSLIGSHLANGEPYVSVFLPCAPNPTTGFYFYVPAREVIELAITPEAAAKLIMSCGVIQPEAPAVLAAVALNPQGETV</sequence>
<dbReference type="eggNOG" id="COG2928">
    <property type="taxonomic scope" value="Bacteria"/>
</dbReference>
<gene>
    <name evidence="2" type="ordered locus">Msil_1260</name>
</gene>
<dbReference type="PANTHER" id="PTHR31876">
    <property type="entry name" value="COV-LIKE PROTEIN 1"/>
    <property type="match status" value="1"/>
</dbReference>
<protein>
    <recommendedName>
        <fullName evidence="4">DUF502 domain-containing protein</fullName>
    </recommendedName>
</protein>
<dbReference type="Pfam" id="PF04367">
    <property type="entry name" value="DUF502"/>
    <property type="match status" value="1"/>
</dbReference>
<keyword evidence="1" id="KW-0812">Transmembrane</keyword>
<reference evidence="2 3" key="1">
    <citation type="journal article" date="2010" name="J. Bacteriol.">
        <title>Complete genome sequence of the aerobic facultative methanotroph Methylocella silvestris BL2.</title>
        <authorList>
            <person name="Chen Y."/>
            <person name="Crombie A."/>
            <person name="Rahman M.T."/>
            <person name="Dedysh S.N."/>
            <person name="Liesack W."/>
            <person name="Stott M.B."/>
            <person name="Alam M."/>
            <person name="Theisen A.R."/>
            <person name="Murrell J.C."/>
            <person name="Dunfield P.F."/>
        </authorList>
    </citation>
    <scope>NUCLEOTIDE SEQUENCE [LARGE SCALE GENOMIC DNA]</scope>
    <source>
        <strain evidence="3">DSM 15510 / CIP 108128 / LMG 27833 / NCIMB 13906 / BL2</strain>
    </source>
</reference>
<feature type="transmembrane region" description="Helical" evidence="1">
    <location>
        <begin position="34"/>
        <end position="56"/>
    </location>
</feature>
<evidence type="ECO:0000256" key="1">
    <source>
        <dbReference type="SAM" id="Phobius"/>
    </source>
</evidence>
<dbReference type="KEGG" id="msl:Msil_1260"/>
<keyword evidence="1" id="KW-1133">Transmembrane helix</keyword>
<evidence type="ECO:0000313" key="3">
    <source>
        <dbReference type="Proteomes" id="UP000002257"/>
    </source>
</evidence>